<evidence type="ECO:0000256" key="4">
    <source>
        <dbReference type="ARBA" id="ARBA00022729"/>
    </source>
</evidence>
<dbReference type="InterPro" id="IPR020901">
    <property type="entry name" value="Prtase_inh_Kunz-CS"/>
</dbReference>
<dbReference type="GO" id="GO:0005576">
    <property type="term" value="C:extracellular region"/>
    <property type="evidence" value="ECO:0007669"/>
    <property type="project" value="UniProtKB-SubCell"/>
</dbReference>
<accession>A0A8X6LYU2</accession>
<dbReference type="PROSITE" id="PS00280">
    <property type="entry name" value="BPTI_KUNITZ_1"/>
    <property type="match status" value="1"/>
</dbReference>
<dbReference type="PRINTS" id="PR00759">
    <property type="entry name" value="BASICPTASE"/>
</dbReference>
<dbReference type="Pfam" id="PF01826">
    <property type="entry name" value="TIL"/>
    <property type="match status" value="1"/>
</dbReference>
<evidence type="ECO:0000259" key="8">
    <source>
        <dbReference type="PROSITE" id="PS50279"/>
    </source>
</evidence>
<dbReference type="FunFam" id="4.10.410.10:FF:000020">
    <property type="entry name" value="Collagen, type VI, alpha 3"/>
    <property type="match status" value="1"/>
</dbReference>
<dbReference type="InterPro" id="IPR036880">
    <property type="entry name" value="Kunitz_BPTI_sf"/>
</dbReference>
<keyword evidence="6" id="KW-1015">Disulfide bond</keyword>
<dbReference type="CDD" id="cd19941">
    <property type="entry name" value="TIL"/>
    <property type="match status" value="1"/>
</dbReference>
<dbReference type="Gene3D" id="4.10.410.10">
    <property type="entry name" value="Pancreatic trypsin inhibitor Kunitz domain"/>
    <property type="match status" value="1"/>
</dbReference>
<dbReference type="OrthoDB" id="4473401at2759"/>
<evidence type="ECO:0000256" key="7">
    <source>
        <dbReference type="ARBA" id="ARBA00038506"/>
    </source>
</evidence>
<evidence type="ECO:0000256" key="2">
    <source>
        <dbReference type="ARBA" id="ARBA00022525"/>
    </source>
</evidence>
<evidence type="ECO:0000256" key="5">
    <source>
        <dbReference type="ARBA" id="ARBA00022900"/>
    </source>
</evidence>
<keyword evidence="3" id="KW-0646">Protease inhibitor</keyword>
<dbReference type="Gene3D" id="2.10.25.10">
    <property type="entry name" value="Laminin"/>
    <property type="match status" value="1"/>
</dbReference>
<dbReference type="SUPFAM" id="SSF57567">
    <property type="entry name" value="Serine protease inhibitors"/>
    <property type="match status" value="1"/>
</dbReference>
<dbReference type="InterPro" id="IPR051388">
    <property type="entry name" value="Serpin_venom_toxin"/>
</dbReference>
<dbReference type="InterPro" id="IPR002223">
    <property type="entry name" value="Kunitz_BPTI"/>
</dbReference>
<dbReference type="InterPro" id="IPR002919">
    <property type="entry name" value="TIL_dom"/>
</dbReference>
<dbReference type="Pfam" id="PF00014">
    <property type="entry name" value="Kunitz_BPTI"/>
    <property type="match status" value="1"/>
</dbReference>
<keyword evidence="5" id="KW-0722">Serine protease inhibitor</keyword>
<keyword evidence="10" id="KW-1185">Reference proteome</keyword>
<dbReference type="AlphaFoldDB" id="A0A8X6LYU2"/>
<dbReference type="PANTHER" id="PTHR46751:SF1">
    <property type="entry name" value="WAP FOUR-DISULFIDE CORE DOMAIN PROTEIN 6A"/>
    <property type="match status" value="1"/>
</dbReference>
<dbReference type="CDD" id="cd00109">
    <property type="entry name" value="Kunitz-type"/>
    <property type="match status" value="1"/>
</dbReference>
<name>A0A8X6LYU2_TRICU</name>
<gene>
    <name evidence="9" type="primary">Ppn_15</name>
    <name evidence="9" type="ORF">TNCT_363041</name>
</gene>
<dbReference type="SMART" id="SM00131">
    <property type="entry name" value="KU"/>
    <property type="match status" value="1"/>
</dbReference>
<dbReference type="Proteomes" id="UP000887116">
    <property type="component" value="Unassembled WGS sequence"/>
</dbReference>
<evidence type="ECO:0000256" key="3">
    <source>
        <dbReference type="ARBA" id="ARBA00022690"/>
    </source>
</evidence>
<keyword evidence="4" id="KW-0732">Signal</keyword>
<sequence>MSLKTEKNCHEEADSGMCLGYFPMWYFDYDSETCKEFIYGGCQGNGNRYATKEECLRTCASSRCRCPENQIYTTLCSCEDNCFNPPEVCAAVCLKGCFCRPGYIRLYDSEGPCIPESYCPFL</sequence>
<evidence type="ECO:0000256" key="1">
    <source>
        <dbReference type="ARBA" id="ARBA00004613"/>
    </source>
</evidence>
<proteinExistence type="inferred from homology"/>
<dbReference type="PROSITE" id="PS50279">
    <property type="entry name" value="BPTI_KUNITZ_2"/>
    <property type="match status" value="1"/>
</dbReference>
<dbReference type="InterPro" id="IPR036084">
    <property type="entry name" value="Ser_inhib-like_sf"/>
</dbReference>
<keyword evidence="2" id="KW-0964">Secreted</keyword>
<dbReference type="PANTHER" id="PTHR46751">
    <property type="entry name" value="EPPIN"/>
    <property type="match status" value="1"/>
</dbReference>
<evidence type="ECO:0000313" key="9">
    <source>
        <dbReference type="EMBL" id="GFR25044.1"/>
    </source>
</evidence>
<dbReference type="EMBL" id="BMAO01008596">
    <property type="protein sequence ID" value="GFR25044.1"/>
    <property type="molecule type" value="Genomic_DNA"/>
</dbReference>
<dbReference type="GO" id="GO:0004867">
    <property type="term" value="F:serine-type endopeptidase inhibitor activity"/>
    <property type="evidence" value="ECO:0007669"/>
    <property type="project" value="UniProtKB-KW"/>
</dbReference>
<organism evidence="9 10">
    <name type="scientific">Trichonephila clavata</name>
    <name type="common">Joro spider</name>
    <name type="synonym">Nephila clavata</name>
    <dbReference type="NCBI Taxonomy" id="2740835"/>
    <lineage>
        <taxon>Eukaryota</taxon>
        <taxon>Metazoa</taxon>
        <taxon>Ecdysozoa</taxon>
        <taxon>Arthropoda</taxon>
        <taxon>Chelicerata</taxon>
        <taxon>Arachnida</taxon>
        <taxon>Araneae</taxon>
        <taxon>Araneomorphae</taxon>
        <taxon>Entelegynae</taxon>
        <taxon>Araneoidea</taxon>
        <taxon>Nephilidae</taxon>
        <taxon>Trichonephila</taxon>
    </lineage>
</organism>
<comment type="caution">
    <text evidence="9">The sequence shown here is derived from an EMBL/GenBank/DDBJ whole genome shotgun (WGS) entry which is preliminary data.</text>
</comment>
<feature type="domain" description="BPTI/Kunitz inhibitor" evidence="8">
    <location>
        <begin position="9"/>
        <end position="59"/>
    </location>
</feature>
<reference evidence="9" key="1">
    <citation type="submission" date="2020-07" db="EMBL/GenBank/DDBJ databases">
        <title>Multicomponent nature underlies the extraordinary mechanical properties of spider dragline silk.</title>
        <authorList>
            <person name="Kono N."/>
            <person name="Nakamura H."/>
            <person name="Mori M."/>
            <person name="Yoshida Y."/>
            <person name="Ohtoshi R."/>
            <person name="Malay A.D."/>
            <person name="Moran D.A.P."/>
            <person name="Tomita M."/>
            <person name="Numata K."/>
            <person name="Arakawa K."/>
        </authorList>
    </citation>
    <scope>NUCLEOTIDE SEQUENCE</scope>
</reference>
<evidence type="ECO:0000313" key="10">
    <source>
        <dbReference type="Proteomes" id="UP000887116"/>
    </source>
</evidence>
<protein>
    <submittedName>
        <fullName evidence="9">Papilin</fullName>
    </submittedName>
</protein>
<evidence type="ECO:0000256" key="6">
    <source>
        <dbReference type="ARBA" id="ARBA00023157"/>
    </source>
</evidence>
<dbReference type="SUPFAM" id="SSF57362">
    <property type="entry name" value="BPTI-like"/>
    <property type="match status" value="1"/>
</dbReference>
<comment type="similarity">
    <text evidence="7">Belongs to the venom Kunitz-type family. 03 (sub-Kunitz) subfamily.</text>
</comment>
<comment type="subcellular location">
    <subcellularLocation>
        <location evidence="1">Secreted</location>
    </subcellularLocation>
</comment>